<evidence type="ECO:0000256" key="6">
    <source>
        <dbReference type="ARBA" id="ARBA00022840"/>
    </source>
</evidence>
<evidence type="ECO:0000256" key="5">
    <source>
        <dbReference type="ARBA" id="ARBA00022777"/>
    </source>
</evidence>
<sequence>GRALGSGSGGSVTLYHRERDGIPVAVKRFASARVGESLQHRRNKVDAEIRMLCTLDHPNIMSALDVIELSEAEDTPTRRVVSNGMRYSADTRTVKLLVTECFPSDLFSTVEGNLSSSETRRLFYQLLSAVAHMHERGVAHRDLKLENICMDRHGSLKVIDLGNAIRIRAGQYSSKALSFGVYGSDPYVDVTAKLAGAGYNPFHADLWALGILLIAMTQKSFAW</sequence>
<dbReference type="AlphaFoldDB" id="A0A4V1IWD7"/>
<dbReference type="GO" id="GO:0005737">
    <property type="term" value="C:cytoplasm"/>
    <property type="evidence" value="ECO:0007669"/>
    <property type="project" value="TreeGrafter"/>
</dbReference>
<reference evidence="11" key="1">
    <citation type="journal article" date="2018" name="Nat. Microbiol.">
        <title>Leveraging single-cell genomics to expand the fungal tree of life.</title>
        <authorList>
            <person name="Ahrendt S.R."/>
            <person name="Quandt C.A."/>
            <person name="Ciobanu D."/>
            <person name="Clum A."/>
            <person name="Salamov A."/>
            <person name="Andreopoulos B."/>
            <person name="Cheng J.F."/>
            <person name="Woyke T."/>
            <person name="Pelin A."/>
            <person name="Henrissat B."/>
            <person name="Reynolds N.K."/>
            <person name="Benny G.L."/>
            <person name="Smith M.E."/>
            <person name="James T.Y."/>
            <person name="Grigoriev I.V."/>
        </authorList>
    </citation>
    <scope>NUCLEOTIDE SEQUENCE [LARGE SCALE GENOMIC DNA]</scope>
    <source>
        <strain evidence="11">RSA 1356</strain>
    </source>
</reference>
<evidence type="ECO:0000313" key="10">
    <source>
        <dbReference type="EMBL" id="RKP07199.1"/>
    </source>
</evidence>
<evidence type="ECO:0000256" key="8">
    <source>
        <dbReference type="RuleBase" id="RU000304"/>
    </source>
</evidence>
<accession>A0A4V1IWD7</accession>
<dbReference type="OrthoDB" id="6513151at2759"/>
<keyword evidence="3" id="KW-0808">Transferase</keyword>
<dbReference type="GO" id="GO:0035556">
    <property type="term" value="P:intracellular signal transduction"/>
    <property type="evidence" value="ECO:0007669"/>
    <property type="project" value="TreeGrafter"/>
</dbReference>
<feature type="non-terminal residue" evidence="10">
    <location>
        <position position="1"/>
    </location>
</feature>
<dbReference type="Gene3D" id="1.10.510.10">
    <property type="entry name" value="Transferase(Phosphotransferase) domain 1"/>
    <property type="match status" value="1"/>
</dbReference>
<evidence type="ECO:0000256" key="7">
    <source>
        <dbReference type="PROSITE-ProRule" id="PRU10141"/>
    </source>
</evidence>
<organism evidence="10 11">
    <name type="scientific">Thamnocephalis sphaerospora</name>
    <dbReference type="NCBI Taxonomy" id="78915"/>
    <lineage>
        <taxon>Eukaryota</taxon>
        <taxon>Fungi</taxon>
        <taxon>Fungi incertae sedis</taxon>
        <taxon>Zoopagomycota</taxon>
        <taxon>Zoopagomycotina</taxon>
        <taxon>Zoopagomycetes</taxon>
        <taxon>Zoopagales</taxon>
        <taxon>Sigmoideomycetaceae</taxon>
        <taxon>Thamnocephalis</taxon>
    </lineage>
</organism>
<dbReference type="PANTHER" id="PTHR24346:SF82">
    <property type="entry name" value="KP78A-RELATED"/>
    <property type="match status" value="1"/>
</dbReference>
<evidence type="ECO:0000256" key="3">
    <source>
        <dbReference type="ARBA" id="ARBA00022679"/>
    </source>
</evidence>
<keyword evidence="6 7" id="KW-0067">ATP-binding</keyword>
<evidence type="ECO:0000256" key="4">
    <source>
        <dbReference type="ARBA" id="ARBA00022741"/>
    </source>
</evidence>
<dbReference type="SMART" id="SM00220">
    <property type="entry name" value="S_TKc"/>
    <property type="match status" value="1"/>
</dbReference>
<dbReference type="GO" id="GO:0005524">
    <property type="term" value="F:ATP binding"/>
    <property type="evidence" value="ECO:0007669"/>
    <property type="project" value="UniProtKB-UniRule"/>
</dbReference>
<evidence type="ECO:0000313" key="11">
    <source>
        <dbReference type="Proteomes" id="UP000271241"/>
    </source>
</evidence>
<comment type="similarity">
    <text evidence="1">Belongs to the protein kinase superfamily. CAMK Ser/Thr protein kinase family. NIM1 subfamily.</text>
</comment>
<dbReference type="STRING" id="78915.A0A4V1IWD7"/>
<evidence type="ECO:0000256" key="1">
    <source>
        <dbReference type="ARBA" id="ARBA00010791"/>
    </source>
</evidence>
<dbReference type="InterPro" id="IPR008271">
    <property type="entry name" value="Ser/Thr_kinase_AS"/>
</dbReference>
<dbReference type="InterPro" id="IPR000719">
    <property type="entry name" value="Prot_kinase_dom"/>
</dbReference>
<dbReference type="Pfam" id="PF00069">
    <property type="entry name" value="Pkinase"/>
    <property type="match status" value="1"/>
</dbReference>
<dbReference type="SUPFAM" id="SSF56112">
    <property type="entry name" value="Protein kinase-like (PK-like)"/>
    <property type="match status" value="1"/>
</dbReference>
<protein>
    <submittedName>
        <fullName evidence="10">Kinase-like domain-containing protein</fullName>
    </submittedName>
</protein>
<dbReference type="PROSITE" id="PS00107">
    <property type="entry name" value="PROTEIN_KINASE_ATP"/>
    <property type="match status" value="1"/>
</dbReference>
<gene>
    <name evidence="10" type="ORF">THASP1DRAFT_8572</name>
</gene>
<evidence type="ECO:0000259" key="9">
    <source>
        <dbReference type="PROSITE" id="PS50011"/>
    </source>
</evidence>
<dbReference type="PROSITE" id="PS00108">
    <property type="entry name" value="PROTEIN_KINASE_ST"/>
    <property type="match status" value="1"/>
</dbReference>
<name>A0A4V1IWD7_9FUNG</name>
<evidence type="ECO:0000256" key="2">
    <source>
        <dbReference type="ARBA" id="ARBA00022527"/>
    </source>
</evidence>
<feature type="non-terminal residue" evidence="10">
    <location>
        <position position="223"/>
    </location>
</feature>
<keyword evidence="5 10" id="KW-0418">Kinase</keyword>
<keyword evidence="2 8" id="KW-0723">Serine/threonine-protein kinase</keyword>
<dbReference type="InterPro" id="IPR017441">
    <property type="entry name" value="Protein_kinase_ATP_BS"/>
</dbReference>
<dbReference type="InterPro" id="IPR011009">
    <property type="entry name" value="Kinase-like_dom_sf"/>
</dbReference>
<dbReference type="GO" id="GO:0004674">
    <property type="term" value="F:protein serine/threonine kinase activity"/>
    <property type="evidence" value="ECO:0007669"/>
    <property type="project" value="UniProtKB-KW"/>
</dbReference>
<feature type="domain" description="Protein kinase" evidence="9">
    <location>
        <begin position="1"/>
        <end position="223"/>
    </location>
</feature>
<feature type="binding site" evidence="7">
    <location>
        <position position="27"/>
    </location>
    <ligand>
        <name>ATP</name>
        <dbReference type="ChEBI" id="CHEBI:30616"/>
    </ligand>
</feature>
<proteinExistence type="inferred from homology"/>
<dbReference type="PROSITE" id="PS50011">
    <property type="entry name" value="PROTEIN_KINASE_DOM"/>
    <property type="match status" value="1"/>
</dbReference>
<dbReference type="EMBL" id="KZ992752">
    <property type="protein sequence ID" value="RKP07199.1"/>
    <property type="molecule type" value="Genomic_DNA"/>
</dbReference>
<dbReference type="Proteomes" id="UP000271241">
    <property type="component" value="Unassembled WGS sequence"/>
</dbReference>
<keyword evidence="4 7" id="KW-0547">Nucleotide-binding</keyword>
<dbReference type="PANTHER" id="PTHR24346">
    <property type="entry name" value="MAP/MICROTUBULE AFFINITY-REGULATING KINASE"/>
    <property type="match status" value="1"/>
</dbReference>
<keyword evidence="11" id="KW-1185">Reference proteome</keyword>